<organism evidence="2 3">
    <name type="scientific">Bacillus phage PBC4</name>
    <dbReference type="NCBI Taxonomy" id="1675028"/>
    <lineage>
        <taxon>Viruses</taxon>
        <taxon>Duplodnaviria</taxon>
        <taxon>Heunggongvirae</taxon>
        <taxon>Uroviricota</taxon>
        <taxon>Caudoviricetes</taxon>
        <taxon>Sejongvirinae</taxon>
        <taxon>Yihwangvirus</taxon>
        <taxon>Yihwangvirus PBC4</taxon>
    </lineage>
</organism>
<proteinExistence type="predicted"/>
<dbReference type="Proteomes" id="UP000224963">
    <property type="component" value="Segment"/>
</dbReference>
<gene>
    <name evidence="2" type="ORF">PBC4_060</name>
</gene>
<dbReference type="EMBL" id="KT070866">
    <property type="protein sequence ID" value="AKQ08252.1"/>
    <property type="molecule type" value="Genomic_DNA"/>
</dbReference>
<name>A0A1D6X891_9CAUD</name>
<evidence type="ECO:0000256" key="1">
    <source>
        <dbReference type="SAM" id="MobiDB-lite"/>
    </source>
</evidence>
<accession>A0A1D6X891</accession>
<keyword evidence="3" id="KW-1185">Reference proteome</keyword>
<protein>
    <submittedName>
        <fullName evidence="2">Uncharacterized protein</fullName>
    </submittedName>
</protein>
<feature type="region of interest" description="Disordered" evidence="1">
    <location>
        <begin position="1"/>
        <end position="21"/>
    </location>
</feature>
<evidence type="ECO:0000313" key="2">
    <source>
        <dbReference type="EMBL" id="AKQ08252.1"/>
    </source>
</evidence>
<sequence>MAKFEAKVLSSNVKTKKEGRGEDAYEVPITIVTLEIYGANTDVAKLVKGHHYVTIAED</sequence>
<reference evidence="2 3" key="1">
    <citation type="journal article" date="2016" name="FEMS Microbiol. Lett.">
        <title>Characterization of LysPBC4, a novel Bacillus cereus-specific endolysin of bacteriophage PBC4.</title>
        <authorList>
            <person name="Na H."/>
            <person name="Kong M."/>
            <person name="Ryu S."/>
        </authorList>
    </citation>
    <scope>NUCLEOTIDE SEQUENCE [LARGE SCALE GENOMIC DNA]</scope>
</reference>
<evidence type="ECO:0000313" key="3">
    <source>
        <dbReference type="Proteomes" id="UP000224963"/>
    </source>
</evidence>